<gene>
    <name evidence="7" type="ORF">DXT99_00870</name>
</gene>
<dbReference type="RefSeq" id="WP_115563621.1">
    <property type="nucleotide sequence ID" value="NZ_QRGR01000001.1"/>
</dbReference>
<dbReference type="SUPFAM" id="SSF52540">
    <property type="entry name" value="P-loop containing nucleoside triphosphate hydrolases"/>
    <property type="match status" value="1"/>
</dbReference>
<dbReference type="Gene3D" id="3.40.50.300">
    <property type="entry name" value="P-loop containing nucleotide triphosphate hydrolases"/>
    <property type="match status" value="1"/>
</dbReference>
<keyword evidence="3" id="KW-0536">Nodulation</keyword>
<evidence type="ECO:0000256" key="5">
    <source>
        <dbReference type="ARBA" id="ARBA00022840"/>
    </source>
</evidence>
<dbReference type="InterPro" id="IPR025302">
    <property type="entry name" value="DrrA1/2-like_C"/>
</dbReference>
<dbReference type="Pfam" id="PF00005">
    <property type="entry name" value="ABC_tran"/>
    <property type="match status" value="1"/>
</dbReference>
<dbReference type="InterPro" id="IPR027417">
    <property type="entry name" value="P-loop_NTPase"/>
</dbReference>
<evidence type="ECO:0000313" key="7">
    <source>
        <dbReference type="EMBL" id="RDV17101.1"/>
    </source>
</evidence>
<organism evidence="7 8">
    <name type="scientific">Pontibacter diazotrophicus</name>
    <dbReference type="NCBI Taxonomy" id="1400979"/>
    <lineage>
        <taxon>Bacteria</taxon>
        <taxon>Pseudomonadati</taxon>
        <taxon>Bacteroidota</taxon>
        <taxon>Cytophagia</taxon>
        <taxon>Cytophagales</taxon>
        <taxon>Hymenobacteraceae</taxon>
        <taxon>Pontibacter</taxon>
    </lineage>
</organism>
<sequence>MSILKIEGVTKTYANHVALDNVSFEIPTGCIFGLLGPNGAGKTSLIRIITQITGADSGKIFFKGDRLRPNHIKDIGYLPEERGLYKKMKVGEQLLYLTQLKGLSKADAKARIKTWVDRFEIRDWLNKNIEDLSKGMQQKVQFIATVLHEPSLIILDEPFSGFDPINANLIKDEILRLRERGATIIFSTHRMESVEELCDYIALINQAQKVLDGPVKEVKDTYKTDTFQVIGNGRLLITSPDFQVMEQHDNHGVFRANIRLLNNTTPNDLLRYLIQRVEIHSFIELVPSINDIFIQKVKETHHV</sequence>
<evidence type="ECO:0000256" key="3">
    <source>
        <dbReference type="ARBA" id="ARBA00022458"/>
    </source>
</evidence>
<accession>A0A3D8LI27</accession>
<keyword evidence="8" id="KW-1185">Reference proteome</keyword>
<dbReference type="AlphaFoldDB" id="A0A3D8LI27"/>
<dbReference type="InterPro" id="IPR003439">
    <property type="entry name" value="ABC_transporter-like_ATP-bd"/>
</dbReference>
<dbReference type="GO" id="GO:0005524">
    <property type="term" value="F:ATP binding"/>
    <property type="evidence" value="ECO:0007669"/>
    <property type="project" value="UniProtKB-KW"/>
</dbReference>
<feature type="domain" description="ABC transporter" evidence="6">
    <location>
        <begin position="4"/>
        <end position="231"/>
    </location>
</feature>
<proteinExistence type="inferred from homology"/>
<dbReference type="OrthoDB" id="9780828at2"/>
<dbReference type="PANTHER" id="PTHR42711">
    <property type="entry name" value="ABC TRANSPORTER ATP-BINDING PROTEIN"/>
    <property type="match status" value="1"/>
</dbReference>
<dbReference type="Proteomes" id="UP000256708">
    <property type="component" value="Unassembled WGS sequence"/>
</dbReference>
<dbReference type="PANTHER" id="PTHR42711:SF5">
    <property type="entry name" value="ABC TRANSPORTER ATP-BINDING PROTEIN NATA"/>
    <property type="match status" value="1"/>
</dbReference>
<dbReference type="PROSITE" id="PS00211">
    <property type="entry name" value="ABC_TRANSPORTER_1"/>
    <property type="match status" value="1"/>
</dbReference>
<evidence type="ECO:0000256" key="2">
    <source>
        <dbReference type="ARBA" id="ARBA00022448"/>
    </source>
</evidence>
<dbReference type="EMBL" id="QRGR01000001">
    <property type="protein sequence ID" value="RDV17101.1"/>
    <property type="molecule type" value="Genomic_DNA"/>
</dbReference>
<reference evidence="8" key="1">
    <citation type="submission" date="2018-08" db="EMBL/GenBank/DDBJ databases">
        <authorList>
            <person name="Liu Z.-W."/>
            <person name="Du Z.-J."/>
        </authorList>
    </citation>
    <scope>NUCLEOTIDE SEQUENCE [LARGE SCALE GENOMIC DNA]</scope>
    <source>
        <strain evidence="8">H4X</strain>
    </source>
</reference>
<evidence type="ECO:0000259" key="6">
    <source>
        <dbReference type="PROSITE" id="PS50893"/>
    </source>
</evidence>
<dbReference type="GO" id="GO:0016887">
    <property type="term" value="F:ATP hydrolysis activity"/>
    <property type="evidence" value="ECO:0007669"/>
    <property type="project" value="InterPro"/>
</dbReference>
<evidence type="ECO:0000256" key="4">
    <source>
        <dbReference type="ARBA" id="ARBA00022741"/>
    </source>
</evidence>
<dbReference type="InterPro" id="IPR017871">
    <property type="entry name" value="ABC_transporter-like_CS"/>
</dbReference>
<name>A0A3D8LI27_9BACT</name>
<keyword evidence="5 7" id="KW-0067">ATP-binding</keyword>
<dbReference type="InterPro" id="IPR050763">
    <property type="entry name" value="ABC_transporter_ATP-binding"/>
</dbReference>
<keyword evidence="2" id="KW-0813">Transport</keyword>
<dbReference type="PROSITE" id="PS50893">
    <property type="entry name" value="ABC_TRANSPORTER_2"/>
    <property type="match status" value="1"/>
</dbReference>
<comment type="similarity">
    <text evidence="1">Belongs to the ABC transporter superfamily.</text>
</comment>
<protein>
    <submittedName>
        <fullName evidence="7">ATP-binding cassette domain-containing protein</fullName>
    </submittedName>
</protein>
<dbReference type="SMART" id="SM00382">
    <property type="entry name" value="AAA"/>
    <property type="match status" value="1"/>
</dbReference>
<dbReference type="Pfam" id="PF13732">
    <property type="entry name" value="DrrA1-3_C"/>
    <property type="match status" value="1"/>
</dbReference>
<comment type="caution">
    <text evidence="7">The sequence shown here is derived from an EMBL/GenBank/DDBJ whole genome shotgun (WGS) entry which is preliminary data.</text>
</comment>
<evidence type="ECO:0000256" key="1">
    <source>
        <dbReference type="ARBA" id="ARBA00005417"/>
    </source>
</evidence>
<dbReference type="InterPro" id="IPR003593">
    <property type="entry name" value="AAA+_ATPase"/>
</dbReference>
<keyword evidence="4" id="KW-0547">Nucleotide-binding</keyword>
<evidence type="ECO:0000313" key="8">
    <source>
        <dbReference type="Proteomes" id="UP000256708"/>
    </source>
</evidence>